<keyword evidence="4" id="KW-1185">Reference proteome</keyword>
<dbReference type="VEuPathDB" id="FungiDB:CD36_51130"/>
<dbReference type="CGD" id="CAL0000170068">
    <property type="gene designation" value="Cd36_51130"/>
</dbReference>
<evidence type="ECO:0000256" key="1">
    <source>
        <dbReference type="SAM" id="MobiDB-lite"/>
    </source>
</evidence>
<proteinExistence type="predicted"/>
<dbReference type="AlphaFoldDB" id="B9WH54"/>
<dbReference type="HOGENOM" id="CLU_063701_0_0_1"/>
<dbReference type="GeneID" id="8048111"/>
<reference evidence="3 4" key="1">
    <citation type="journal article" date="2009" name="Genome Res.">
        <title>Comparative genomics of the fungal pathogens Candida dubliniensis and Candida albicans.</title>
        <authorList>
            <person name="Jackson A.P."/>
            <person name="Gamble J.A."/>
            <person name="Yeomans T."/>
            <person name="Moran G.P."/>
            <person name="Saunders D."/>
            <person name="Harris D."/>
            <person name="Aslett M."/>
            <person name="Barrell J.F."/>
            <person name="Butler G."/>
            <person name="Citiulo F."/>
            <person name="Coleman D.C."/>
            <person name="de Groot P.W.J."/>
            <person name="Goodwin T.J."/>
            <person name="Quail M.A."/>
            <person name="McQuillan J."/>
            <person name="Munro C.A."/>
            <person name="Pain A."/>
            <person name="Poulter R.T."/>
            <person name="Rajandream M.A."/>
            <person name="Renauld H."/>
            <person name="Spiering M.J."/>
            <person name="Tivey A."/>
            <person name="Gow N.A.R."/>
            <person name="Barrell B."/>
            <person name="Sullivan D.J."/>
            <person name="Berriman M."/>
        </authorList>
    </citation>
    <scope>NUCLEOTIDE SEQUENCE [LARGE SCALE GENOMIC DNA]</scope>
    <source>
        <strain evidence="4">CD36 / ATCC MYA-646 / CBS 7987 / NCPF 3949 / NRRL Y-17841</strain>
    </source>
</reference>
<organism evidence="3 4">
    <name type="scientific">Candida dubliniensis (strain CD36 / ATCC MYA-646 / CBS 7987 / NCPF 3949 / NRRL Y-17841)</name>
    <name type="common">Yeast</name>
    <dbReference type="NCBI Taxonomy" id="573826"/>
    <lineage>
        <taxon>Eukaryota</taxon>
        <taxon>Fungi</taxon>
        <taxon>Dikarya</taxon>
        <taxon>Ascomycota</taxon>
        <taxon>Saccharomycotina</taxon>
        <taxon>Pichiomycetes</taxon>
        <taxon>Debaryomycetaceae</taxon>
        <taxon>Candida/Lodderomyces clade</taxon>
        <taxon>Candida</taxon>
    </lineage>
</organism>
<dbReference type="EMBL" id="FM992692">
    <property type="protein sequence ID" value="CAX41495.1"/>
    <property type="molecule type" value="Genomic_DNA"/>
</dbReference>
<dbReference type="KEGG" id="cdu:CD36_51130"/>
<name>B9WH54_CANDC</name>
<gene>
    <name evidence="2" type="ordered locus">Cd36_51130</name>
    <name evidence="3" type="ORF">CD36_51130</name>
</gene>
<protein>
    <submittedName>
        <fullName evidence="3">Hypothetical transposable element protein</fullName>
    </submittedName>
</protein>
<evidence type="ECO:0000313" key="2">
    <source>
        <dbReference type="CGD" id="CAL0000170068"/>
    </source>
</evidence>
<evidence type="ECO:0000313" key="4">
    <source>
        <dbReference type="Proteomes" id="UP000002605"/>
    </source>
</evidence>
<feature type="region of interest" description="Disordered" evidence="1">
    <location>
        <begin position="182"/>
        <end position="254"/>
    </location>
</feature>
<sequence length="267" mass="31374">MRDMNVNYTNDAEKNFIAEHIKSIQNSIVKAIISRILFKAKAPETLEEMIDYYEKLCKKVAPELLFSYFERLVSHYLSVDEPKLTAPTTLMNRLRSPGQLILNESIARFCSHLNSGIVTQFQMFYKYKAIAMRYCGYIVGQMNDVRNGKPFDYDRLTNEIDLDPVIEQTVTERHKEEIARIKSNNSVQNSVNSMYNTHQNNNNSNYYNNNDKNNKNNKNYKNNKNKNNKNNYNKKGKVSKVSNETSDYEKLKRDLVRMMDDLRKEKE</sequence>
<accession>B9WH54</accession>
<feature type="compositionally biased region" description="Basic residues" evidence="1">
    <location>
        <begin position="221"/>
        <end position="238"/>
    </location>
</feature>
<feature type="compositionally biased region" description="Low complexity" evidence="1">
    <location>
        <begin position="183"/>
        <end position="193"/>
    </location>
</feature>
<dbReference type="RefSeq" id="XP_002420417.1">
    <property type="nucleotide sequence ID" value="XM_002420372.1"/>
</dbReference>
<feature type="compositionally biased region" description="Low complexity" evidence="1">
    <location>
        <begin position="200"/>
        <end position="220"/>
    </location>
</feature>
<evidence type="ECO:0000313" key="3">
    <source>
        <dbReference type="EMBL" id="CAX41495.1"/>
    </source>
</evidence>
<dbReference type="Proteomes" id="UP000002605">
    <property type="component" value="Chromosome 5"/>
</dbReference>